<dbReference type="InterPro" id="IPR005148">
    <property type="entry name" value="Arg-tRNA-synth_N"/>
</dbReference>
<comment type="subcellular location">
    <subcellularLocation>
        <location evidence="1 11">Cytoplasm</location>
    </subcellularLocation>
</comment>
<keyword evidence="4 11" id="KW-0963">Cytoplasm</keyword>
<dbReference type="InterPro" id="IPR036695">
    <property type="entry name" value="Arg-tRNA-synth_N_sf"/>
</dbReference>
<dbReference type="AlphaFoldDB" id="A0A6V8NZ42"/>
<dbReference type="Pfam" id="PF00750">
    <property type="entry name" value="tRNA-synt_1d"/>
    <property type="match status" value="1"/>
</dbReference>
<evidence type="ECO:0000256" key="10">
    <source>
        <dbReference type="ARBA" id="ARBA00049339"/>
    </source>
</evidence>
<evidence type="ECO:0000256" key="8">
    <source>
        <dbReference type="ARBA" id="ARBA00022917"/>
    </source>
</evidence>
<evidence type="ECO:0000256" key="11">
    <source>
        <dbReference type="HAMAP-Rule" id="MF_00123"/>
    </source>
</evidence>
<accession>A0A6V8NZ42</accession>
<gene>
    <name evidence="11" type="primary">argS</name>
    <name evidence="15" type="ORF">HKBW3S25_00137</name>
</gene>
<protein>
    <recommendedName>
        <fullName evidence="11">Arginine--tRNA ligase</fullName>
        <ecNumber evidence="11">6.1.1.19</ecNumber>
    </recommendedName>
    <alternativeName>
        <fullName evidence="11">Arginyl-tRNA synthetase</fullName>
        <shortName evidence="11">ArgRS</shortName>
    </alternativeName>
</protein>
<comment type="caution">
    <text evidence="15">The sequence shown here is derived from an EMBL/GenBank/DDBJ whole genome shotgun (WGS) entry which is preliminary data.</text>
</comment>
<dbReference type="GO" id="GO:0005737">
    <property type="term" value="C:cytoplasm"/>
    <property type="evidence" value="ECO:0007669"/>
    <property type="project" value="UniProtKB-SubCell"/>
</dbReference>
<dbReference type="InterPro" id="IPR009080">
    <property type="entry name" value="tRNAsynth_Ia_anticodon-bd"/>
</dbReference>
<evidence type="ECO:0000256" key="7">
    <source>
        <dbReference type="ARBA" id="ARBA00022840"/>
    </source>
</evidence>
<dbReference type="InterPro" id="IPR035684">
    <property type="entry name" value="ArgRS_core"/>
</dbReference>
<proteinExistence type="inferred from homology"/>
<evidence type="ECO:0000313" key="15">
    <source>
        <dbReference type="EMBL" id="GFP24700.1"/>
    </source>
</evidence>
<dbReference type="GO" id="GO:0004814">
    <property type="term" value="F:arginine-tRNA ligase activity"/>
    <property type="evidence" value="ECO:0007669"/>
    <property type="project" value="UniProtKB-UniRule"/>
</dbReference>
<dbReference type="SMART" id="SM01016">
    <property type="entry name" value="Arg_tRNA_synt_N"/>
    <property type="match status" value="1"/>
</dbReference>
<dbReference type="GO" id="GO:0005524">
    <property type="term" value="F:ATP binding"/>
    <property type="evidence" value="ECO:0007669"/>
    <property type="project" value="UniProtKB-UniRule"/>
</dbReference>
<dbReference type="InterPro" id="IPR001278">
    <property type="entry name" value="Arg-tRNA-ligase"/>
</dbReference>
<evidence type="ECO:0000256" key="3">
    <source>
        <dbReference type="ARBA" id="ARBA00011245"/>
    </source>
</evidence>
<dbReference type="InterPro" id="IPR014729">
    <property type="entry name" value="Rossmann-like_a/b/a_fold"/>
</dbReference>
<comment type="catalytic activity">
    <reaction evidence="10 11">
        <text>tRNA(Arg) + L-arginine + ATP = L-arginyl-tRNA(Arg) + AMP + diphosphate</text>
        <dbReference type="Rhea" id="RHEA:20301"/>
        <dbReference type="Rhea" id="RHEA-COMP:9658"/>
        <dbReference type="Rhea" id="RHEA-COMP:9673"/>
        <dbReference type="ChEBI" id="CHEBI:30616"/>
        <dbReference type="ChEBI" id="CHEBI:32682"/>
        <dbReference type="ChEBI" id="CHEBI:33019"/>
        <dbReference type="ChEBI" id="CHEBI:78442"/>
        <dbReference type="ChEBI" id="CHEBI:78513"/>
        <dbReference type="ChEBI" id="CHEBI:456215"/>
        <dbReference type="EC" id="6.1.1.19"/>
    </reaction>
</comment>
<evidence type="ECO:0000256" key="2">
    <source>
        <dbReference type="ARBA" id="ARBA00005594"/>
    </source>
</evidence>
<evidence type="ECO:0000256" key="12">
    <source>
        <dbReference type="RuleBase" id="RU363038"/>
    </source>
</evidence>
<dbReference type="Gene3D" id="3.40.50.620">
    <property type="entry name" value="HUPs"/>
    <property type="match status" value="1"/>
</dbReference>
<evidence type="ECO:0000259" key="14">
    <source>
        <dbReference type="SMART" id="SM01016"/>
    </source>
</evidence>
<comment type="similarity">
    <text evidence="2 11 12">Belongs to the class-I aminoacyl-tRNA synthetase family.</text>
</comment>
<dbReference type="GO" id="GO:0006420">
    <property type="term" value="P:arginyl-tRNA aminoacylation"/>
    <property type="evidence" value="ECO:0007669"/>
    <property type="project" value="UniProtKB-UniRule"/>
</dbReference>
<dbReference type="Pfam" id="PF03485">
    <property type="entry name" value="Arg_tRNA_synt_N"/>
    <property type="match status" value="1"/>
</dbReference>
<dbReference type="FunFam" id="3.40.50.620:FF:000062">
    <property type="entry name" value="Arginine--tRNA ligase"/>
    <property type="match status" value="1"/>
</dbReference>
<sequence length="553" mass="63297">MIRHELQKLLKEATRAMLQDGEKFQEKEKEIVLEKPNLREHGDWASNVALVLAGVCRQNPLVIAQEIVRYLPQDLGYVKEVKIARPGFINFYLSDDYILSQLGEIARDPQGYGKCDLGQAVKLQIEFVSANPVGPLHIGHGRWAALGDSLARIFQSCGYQVEKEFYINDYGLQVRLFGQSILARYRELLGLPATFPPNGYKGEYVKEYAQELIGQVGDKFVTQQGEEEELISRAISIALQDIRETLELMGVDFQVWFSERVLHEGGEVDKVIEKLKATGKTYEREGALWLRTTDYGDDKDRVLVKADGEKTYFLTDVAYHENKVERGFQKIINIWGADHHGHVRRMEAALEILGYDPDLLEVIIGQLVNLTRRGKPYKMSKRSGEMVTLRDLIEEVGPDAVRYFFLMRPCDSMLDFDIDLARSHSSNNPVYYIQYAHARIQSIMRLASSRGIEVEEAWSYPYDRFSHPGERELAKVLISFPYVVIDALEHRAPHFLTQYGEELASAFHGFYTQCRVISKDKDMTMRRLVLGLMAREIVRKVLFLLGISAPESM</sequence>
<keyword evidence="6 11" id="KW-0547">Nucleotide-binding</keyword>
<evidence type="ECO:0000256" key="9">
    <source>
        <dbReference type="ARBA" id="ARBA00023146"/>
    </source>
</evidence>
<dbReference type="PANTHER" id="PTHR11956">
    <property type="entry name" value="ARGINYL-TRNA SYNTHETASE"/>
    <property type="match status" value="1"/>
</dbReference>
<reference evidence="15 16" key="1">
    <citation type="journal article" date="2020" name="Front. Microbiol.">
        <title>Single-cell genomics of novel Actinobacteria with the Wood-Ljungdahl pathway discovered in a serpentinizing system.</title>
        <authorList>
            <person name="Merino N."/>
            <person name="Kawai M."/>
            <person name="Boyd E.S."/>
            <person name="Colman D.R."/>
            <person name="McGlynn S.E."/>
            <person name="Nealson K.H."/>
            <person name="Kurokawa K."/>
            <person name="Hongoh Y."/>
        </authorList>
    </citation>
    <scope>NUCLEOTIDE SEQUENCE [LARGE SCALE GENOMIC DNA]</scope>
    <source>
        <strain evidence="15 16">S25</strain>
    </source>
</reference>
<dbReference type="Pfam" id="PF05746">
    <property type="entry name" value="DALR_1"/>
    <property type="match status" value="1"/>
</dbReference>
<dbReference type="PANTHER" id="PTHR11956:SF5">
    <property type="entry name" value="ARGININE--TRNA LIGASE, CYTOPLASMIC"/>
    <property type="match status" value="1"/>
</dbReference>
<evidence type="ECO:0000259" key="13">
    <source>
        <dbReference type="SMART" id="SM00836"/>
    </source>
</evidence>
<evidence type="ECO:0000313" key="16">
    <source>
        <dbReference type="Proteomes" id="UP000543224"/>
    </source>
</evidence>
<dbReference type="Gene3D" id="1.10.730.10">
    <property type="entry name" value="Isoleucyl-tRNA Synthetase, Domain 1"/>
    <property type="match status" value="1"/>
</dbReference>
<dbReference type="PRINTS" id="PR01038">
    <property type="entry name" value="TRNASYNTHARG"/>
</dbReference>
<feature type="short sequence motif" description="'HIGH' region" evidence="11">
    <location>
        <begin position="130"/>
        <end position="140"/>
    </location>
</feature>
<dbReference type="SUPFAM" id="SSF47323">
    <property type="entry name" value="Anticodon-binding domain of a subclass of class I aminoacyl-tRNA synthetases"/>
    <property type="match status" value="1"/>
</dbReference>
<organism evidence="15 16">
    <name type="scientific">Candidatus Hakubella thermalkaliphila</name>
    <dbReference type="NCBI Taxonomy" id="2754717"/>
    <lineage>
        <taxon>Bacteria</taxon>
        <taxon>Bacillati</taxon>
        <taxon>Actinomycetota</taxon>
        <taxon>Actinomycetota incertae sedis</taxon>
        <taxon>Candidatus Hakubellales</taxon>
        <taxon>Candidatus Hakubellaceae</taxon>
        <taxon>Candidatus Hakubella</taxon>
    </lineage>
</organism>
<dbReference type="NCBIfam" id="TIGR00456">
    <property type="entry name" value="argS"/>
    <property type="match status" value="1"/>
</dbReference>
<dbReference type="SMART" id="SM00836">
    <property type="entry name" value="DALR_1"/>
    <property type="match status" value="1"/>
</dbReference>
<evidence type="ECO:0000256" key="4">
    <source>
        <dbReference type="ARBA" id="ARBA00022490"/>
    </source>
</evidence>
<dbReference type="SUPFAM" id="SSF55190">
    <property type="entry name" value="Arginyl-tRNA synthetase (ArgRS), N-terminal 'additional' domain"/>
    <property type="match status" value="1"/>
</dbReference>
<evidence type="ECO:0000256" key="6">
    <source>
        <dbReference type="ARBA" id="ARBA00022741"/>
    </source>
</evidence>
<dbReference type="HAMAP" id="MF_00123">
    <property type="entry name" value="Arg_tRNA_synth"/>
    <property type="match status" value="1"/>
</dbReference>
<feature type="domain" description="DALR anticodon binding" evidence="13">
    <location>
        <begin position="433"/>
        <end position="553"/>
    </location>
</feature>
<keyword evidence="9 11" id="KW-0030">Aminoacyl-tRNA synthetase</keyword>
<dbReference type="Proteomes" id="UP000543224">
    <property type="component" value="Unassembled WGS sequence"/>
</dbReference>
<keyword evidence="7 11" id="KW-0067">ATP-binding</keyword>
<dbReference type="InterPro" id="IPR008909">
    <property type="entry name" value="DALR_anticod-bd"/>
</dbReference>
<dbReference type="CDD" id="cd00671">
    <property type="entry name" value="ArgRS_core"/>
    <property type="match status" value="1"/>
</dbReference>
<dbReference type="Gene3D" id="3.30.1360.70">
    <property type="entry name" value="Arginyl tRNA synthetase N-terminal domain"/>
    <property type="match status" value="1"/>
</dbReference>
<dbReference type="EMBL" id="BLRX01000008">
    <property type="protein sequence ID" value="GFP24700.1"/>
    <property type="molecule type" value="Genomic_DNA"/>
</dbReference>
<dbReference type="SUPFAM" id="SSF52374">
    <property type="entry name" value="Nucleotidylyl transferase"/>
    <property type="match status" value="1"/>
</dbReference>
<evidence type="ECO:0000256" key="5">
    <source>
        <dbReference type="ARBA" id="ARBA00022598"/>
    </source>
</evidence>
<evidence type="ECO:0000256" key="1">
    <source>
        <dbReference type="ARBA" id="ARBA00004496"/>
    </source>
</evidence>
<comment type="subunit">
    <text evidence="3 11">Monomer.</text>
</comment>
<feature type="domain" description="Arginyl tRNA synthetase N-terminal" evidence="14">
    <location>
        <begin position="4"/>
        <end position="93"/>
    </location>
</feature>
<keyword evidence="8 11" id="KW-0648">Protein biosynthesis</keyword>
<keyword evidence="5 11" id="KW-0436">Ligase</keyword>
<name>A0A6V8NZ42_9ACTN</name>
<dbReference type="FunFam" id="1.10.730.10:FF:000008">
    <property type="entry name" value="Arginine--tRNA ligase"/>
    <property type="match status" value="1"/>
</dbReference>
<dbReference type="EC" id="6.1.1.19" evidence="11"/>